<dbReference type="EMBL" id="JAQLKE010000026">
    <property type="protein sequence ID" value="MDB7084860.1"/>
    <property type="molecule type" value="Genomic_DNA"/>
</dbReference>
<evidence type="ECO:0008006" key="5">
    <source>
        <dbReference type="Google" id="ProtNLM"/>
    </source>
</evidence>
<reference evidence="3" key="1">
    <citation type="submission" date="2023-01" db="EMBL/GenBank/DDBJ databases">
        <title>Human gut microbiome strain richness.</title>
        <authorList>
            <person name="Chen-Liaw A."/>
        </authorList>
    </citation>
    <scope>NUCLEOTIDE SEQUENCE</scope>
    <source>
        <strain evidence="3">1001217st2_G6_1001217B_191108</strain>
    </source>
</reference>
<evidence type="ECO:0000313" key="3">
    <source>
        <dbReference type="EMBL" id="MDB7084860.1"/>
    </source>
</evidence>
<gene>
    <name evidence="3" type="ORF">PM738_13700</name>
</gene>
<organism evidence="3 4">
    <name type="scientific">Thomasclavelia ramosa</name>
    <dbReference type="NCBI Taxonomy" id="1547"/>
    <lineage>
        <taxon>Bacteria</taxon>
        <taxon>Bacillati</taxon>
        <taxon>Bacillota</taxon>
        <taxon>Erysipelotrichia</taxon>
        <taxon>Erysipelotrichales</taxon>
        <taxon>Coprobacillaceae</taxon>
        <taxon>Thomasclavelia</taxon>
    </lineage>
</organism>
<sequence>MKALKNYILDEDAISVEQIVFVIAGLAVAIAIGWFIYNLVAGKADDASDIASDANSSKSAGSEFSGGAFGN</sequence>
<proteinExistence type="predicted"/>
<evidence type="ECO:0000256" key="1">
    <source>
        <dbReference type="SAM" id="MobiDB-lite"/>
    </source>
</evidence>
<evidence type="ECO:0000313" key="4">
    <source>
        <dbReference type="Proteomes" id="UP001211987"/>
    </source>
</evidence>
<evidence type="ECO:0000256" key="2">
    <source>
        <dbReference type="SAM" id="Phobius"/>
    </source>
</evidence>
<keyword evidence="2" id="KW-0812">Transmembrane</keyword>
<name>A0AB35IPX0_9FIRM</name>
<keyword evidence="2" id="KW-0472">Membrane</keyword>
<dbReference type="RefSeq" id="WP_009300847.1">
    <property type="nucleotide sequence ID" value="NZ_BAABXX010000002.1"/>
</dbReference>
<feature type="region of interest" description="Disordered" evidence="1">
    <location>
        <begin position="49"/>
        <end position="71"/>
    </location>
</feature>
<accession>A0AB35IPX0</accession>
<comment type="caution">
    <text evidence="3">The sequence shown here is derived from an EMBL/GenBank/DDBJ whole genome shotgun (WGS) entry which is preliminary data.</text>
</comment>
<protein>
    <recommendedName>
        <fullName evidence="5">Class III signal peptide-containing protein</fullName>
    </recommendedName>
</protein>
<keyword evidence="2" id="KW-1133">Transmembrane helix</keyword>
<feature type="transmembrane region" description="Helical" evidence="2">
    <location>
        <begin position="20"/>
        <end position="40"/>
    </location>
</feature>
<dbReference type="Proteomes" id="UP001211987">
    <property type="component" value="Unassembled WGS sequence"/>
</dbReference>
<dbReference type="AlphaFoldDB" id="A0AB35IPX0"/>